<organism evidence="1">
    <name type="scientific">Arundo donax</name>
    <name type="common">Giant reed</name>
    <name type="synonym">Donax arundinaceus</name>
    <dbReference type="NCBI Taxonomy" id="35708"/>
    <lineage>
        <taxon>Eukaryota</taxon>
        <taxon>Viridiplantae</taxon>
        <taxon>Streptophyta</taxon>
        <taxon>Embryophyta</taxon>
        <taxon>Tracheophyta</taxon>
        <taxon>Spermatophyta</taxon>
        <taxon>Magnoliopsida</taxon>
        <taxon>Liliopsida</taxon>
        <taxon>Poales</taxon>
        <taxon>Poaceae</taxon>
        <taxon>PACMAD clade</taxon>
        <taxon>Arundinoideae</taxon>
        <taxon>Arundineae</taxon>
        <taxon>Arundo</taxon>
    </lineage>
</organism>
<sequence length="63" mass="7058">MTTRKNTAWGNTLHSTTLHHLQVLVQKNSMLVLIKLSVNDSHQNSGSKVAFLCSLWPNLNKSN</sequence>
<reference evidence="1" key="1">
    <citation type="submission" date="2014-09" db="EMBL/GenBank/DDBJ databases">
        <authorList>
            <person name="Magalhaes I.L.F."/>
            <person name="Oliveira U."/>
            <person name="Santos F.R."/>
            <person name="Vidigal T.H.D.A."/>
            <person name="Brescovit A.D."/>
            <person name="Santos A.J."/>
        </authorList>
    </citation>
    <scope>NUCLEOTIDE SEQUENCE</scope>
    <source>
        <tissue evidence="1">Shoot tissue taken approximately 20 cm above the soil surface</tissue>
    </source>
</reference>
<proteinExistence type="predicted"/>
<accession>A0A0A9HIT5</accession>
<name>A0A0A9HIT5_ARUDO</name>
<dbReference type="EMBL" id="GBRH01160831">
    <property type="protein sequence ID" value="JAE37065.1"/>
    <property type="molecule type" value="Transcribed_RNA"/>
</dbReference>
<protein>
    <submittedName>
        <fullName evidence="1">Uncharacterized protein</fullName>
    </submittedName>
</protein>
<evidence type="ECO:0000313" key="1">
    <source>
        <dbReference type="EMBL" id="JAE37065.1"/>
    </source>
</evidence>
<reference evidence="1" key="2">
    <citation type="journal article" date="2015" name="Data Brief">
        <title>Shoot transcriptome of the giant reed, Arundo donax.</title>
        <authorList>
            <person name="Barrero R.A."/>
            <person name="Guerrero F.D."/>
            <person name="Moolhuijzen P."/>
            <person name="Goolsby J.A."/>
            <person name="Tidwell J."/>
            <person name="Bellgard S.E."/>
            <person name="Bellgard M.I."/>
        </authorList>
    </citation>
    <scope>NUCLEOTIDE SEQUENCE</scope>
    <source>
        <tissue evidence="1">Shoot tissue taken approximately 20 cm above the soil surface</tissue>
    </source>
</reference>
<dbReference type="AlphaFoldDB" id="A0A0A9HIT5"/>